<dbReference type="AlphaFoldDB" id="A0A2G9UUW8"/>
<reference evidence="1 2" key="1">
    <citation type="submission" date="2015-09" db="EMBL/GenBank/DDBJ databases">
        <title>Draft genome of the parasitic nematode Teladorsagia circumcincta isolate WARC Sus (inbred).</title>
        <authorList>
            <person name="Mitreva M."/>
        </authorList>
    </citation>
    <scope>NUCLEOTIDE SEQUENCE [LARGE SCALE GENOMIC DNA]</scope>
    <source>
        <strain evidence="1 2">S</strain>
    </source>
</reference>
<protein>
    <submittedName>
        <fullName evidence="1">Activin types I and II receptor domain protein</fullName>
    </submittedName>
</protein>
<evidence type="ECO:0000313" key="2">
    <source>
        <dbReference type="Proteomes" id="UP000230423"/>
    </source>
</evidence>
<name>A0A2G9UUW8_TELCI</name>
<proteinExistence type="predicted"/>
<evidence type="ECO:0000313" key="1">
    <source>
        <dbReference type="EMBL" id="PIO73300.1"/>
    </source>
</evidence>
<dbReference type="SUPFAM" id="SSF57302">
    <property type="entry name" value="Snake toxin-like"/>
    <property type="match status" value="1"/>
</dbReference>
<sequence length="103" mass="11617">MKLLTCVKCLGNETLCRDTCKGYYCYKYEMEAPTAKPVKRGCLNDTDPLSRVNECSLRSHEIGRLRVVENFCICTSDRCNSASNYVIISGLCFSLISLSRVML</sequence>
<organism evidence="1 2">
    <name type="scientific">Teladorsagia circumcincta</name>
    <name type="common">Brown stomach worm</name>
    <name type="synonym">Ostertagia circumcincta</name>
    <dbReference type="NCBI Taxonomy" id="45464"/>
    <lineage>
        <taxon>Eukaryota</taxon>
        <taxon>Metazoa</taxon>
        <taxon>Ecdysozoa</taxon>
        <taxon>Nematoda</taxon>
        <taxon>Chromadorea</taxon>
        <taxon>Rhabditida</taxon>
        <taxon>Rhabditina</taxon>
        <taxon>Rhabditomorpha</taxon>
        <taxon>Strongyloidea</taxon>
        <taxon>Trichostrongylidae</taxon>
        <taxon>Teladorsagia</taxon>
    </lineage>
</organism>
<gene>
    <name evidence="1" type="ORF">TELCIR_04737</name>
</gene>
<keyword evidence="2" id="KW-1185">Reference proteome</keyword>
<dbReference type="OrthoDB" id="5852277at2759"/>
<dbReference type="InterPro" id="IPR045860">
    <property type="entry name" value="Snake_toxin-like_sf"/>
</dbReference>
<dbReference type="EMBL" id="KZ345482">
    <property type="protein sequence ID" value="PIO73300.1"/>
    <property type="molecule type" value="Genomic_DNA"/>
</dbReference>
<dbReference type="Proteomes" id="UP000230423">
    <property type="component" value="Unassembled WGS sequence"/>
</dbReference>
<keyword evidence="1" id="KW-0675">Receptor</keyword>
<accession>A0A2G9UUW8</accession>